<reference evidence="7 8" key="1">
    <citation type="submission" date="2018-11" db="EMBL/GenBank/DDBJ databases">
        <title>Genomic Encyclopedia of Type Strains, Phase IV (KMG-IV): sequencing the most valuable type-strain genomes for metagenomic binning, comparative biology and taxonomic classification.</title>
        <authorList>
            <person name="Goeker M."/>
        </authorList>
    </citation>
    <scope>NUCLEOTIDE SEQUENCE [LARGE SCALE GENOMIC DNA]</scope>
    <source>
        <strain evidence="7 8">DSM 5900</strain>
    </source>
</reference>
<evidence type="ECO:0000256" key="4">
    <source>
        <dbReference type="ARBA" id="ARBA00022989"/>
    </source>
</evidence>
<dbReference type="PANTHER" id="PTHR30482">
    <property type="entry name" value="HIGH-AFFINITY BRANCHED-CHAIN AMINO ACID TRANSPORT SYSTEM PERMEASE"/>
    <property type="match status" value="1"/>
</dbReference>
<dbReference type="GO" id="GO:0005886">
    <property type="term" value="C:plasma membrane"/>
    <property type="evidence" value="ECO:0007669"/>
    <property type="project" value="UniProtKB-SubCell"/>
</dbReference>
<feature type="transmembrane region" description="Helical" evidence="6">
    <location>
        <begin position="280"/>
        <end position="308"/>
    </location>
</feature>
<proteinExistence type="predicted"/>
<feature type="transmembrane region" description="Helical" evidence="6">
    <location>
        <begin position="107"/>
        <end position="126"/>
    </location>
</feature>
<dbReference type="InterPro" id="IPR001851">
    <property type="entry name" value="ABC_transp_permease"/>
</dbReference>
<comment type="caution">
    <text evidence="7">The sequence shown here is derived from an EMBL/GenBank/DDBJ whole genome shotgun (WGS) entry which is preliminary data.</text>
</comment>
<comment type="subcellular location">
    <subcellularLocation>
        <location evidence="1">Cell membrane</location>
        <topology evidence="1">Multi-pass membrane protein</topology>
    </subcellularLocation>
</comment>
<keyword evidence="5 6" id="KW-0472">Membrane</keyword>
<feature type="transmembrane region" description="Helical" evidence="6">
    <location>
        <begin position="243"/>
        <end position="268"/>
    </location>
</feature>
<name>A0A3N1LPQ5_9PROT</name>
<keyword evidence="2" id="KW-1003">Cell membrane</keyword>
<protein>
    <submittedName>
        <fullName evidence="7">Amino acid/amide ABC transporter membrane protein 2 (HAAT family)</fullName>
    </submittedName>
</protein>
<feature type="transmembrane region" description="Helical" evidence="6">
    <location>
        <begin position="155"/>
        <end position="171"/>
    </location>
</feature>
<keyword evidence="8" id="KW-1185">Reference proteome</keyword>
<dbReference type="OrthoDB" id="9810505at2"/>
<organism evidence="7 8">
    <name type="scientific">Stella humosa</name>
    <dbReference type="NCBI Taxonomy" id="94"/>
    <lineage>
        <taxon>Bacteria</taxon>
        <taxon>Pseudomonadati</taxon>
        <taxon>Pseudomonadota</taxon>
        <taxon>Alphaproteobacteria</taxon>
        <taxon>Rhodospirillales</taxon>
        <taxon>Stellaceae</taxon>
        <taxon>Stella</taxon>
    </lineage>
</organism>
<keyword evidence="3 6" id="KW-0812">Transmembrane</keyword>
<dbReference type="Pfam" id="PF02653">
    <property type="entry name" value="BPD_transp_2"/>
    <property type="match status" value="1"/>
</dbReference>
<dbReference type="Proteomes" id="UP000278222">
    <property type="component" value="Unassembled WGS sequence"/>
</dbReference>
<feature type="transmembrane region" description="Helical" evidence="6">
    <location>
        <begin position="29"/>
        <end position="49"/>
    </location>
</feature>
<feature type="transmembrane region" description="Helical" evidence="6">
    <location>
        <begin position="56"/>
        <end position="72"/>
    </location>
</feature>
<evidence type="ECO:0000256" key="1">
    <source>
        <dbReference type="ARBA" id="ARBA00004651"/>
    </source>
</evidence>
<dbReference type="PANTHER" id="PTHR30482:SF10">
    <property type="entry name" value="HIGH-AFFINITY BRANCHED-CHAIN AMINO ACID TRANSPORT PROTEIN BRAE"/>
    <property type="match status" value="1"/>
</dbReference>
<evidence type="ECO:0000256" key="2">
    <source>
        <dbReference type="ARBA" id="ARBA00022475"/>
    </source>
</evidence>
<gene>
    <name evidence="7" type="ORF">EDC65_3048</name>
</gene>
<accession>A0A3N1LPQ5</accession>
<evidence type="ECO:0000313" key="8">
    <source>
        <dbReference type="Proteomes" id="UP000278222"/>
    </source>
</evidence>
<sequence>MKAGWILLGLALLLPPFLPISDYTLHILILILLWAFVYTSWTVMGRFGLVSLGHGAFLGLGTYATALLWNHYGLSPWLGLPLGIVVAVVVALVIGYPCSRLKVVGHYFALVTLALTEVVRLSIVAWRDVTGGSLGMTPNTVPPNSLEAMQFTRPTWYWVALSAWALGLYVWHRVDRSMTRSAMDAIADDETAAAAVGIDVTRQKLTVTTISAAMTALGGGLVGQYQMYINPETMAGVGVSLQIVFAAISGGMYVILGPTVGAILTIVLQEYLRVLFGTRFIGAAATIYGAMLILFIIYMPNGICGVIVDKLRKRRA</sequence>
<evidence type="ECO:0000256" key="6">
    <source>
        <dbReference type="SAM" id="Phobius"/>
    </source>
</evidence>
<dbReference type="RefSeq" id="WP_123690864.1">
    <property type="nucleotide sequence ID" value="NZ_AP019700.1"/>
</dbReference>
<dbReference type="GO" id="GO:0015658">
    <property type="term" value="F:branched-chain amino acid transmembrane transporter activity"/>
    <property type="evidence" value="ECO:0007669"/>
    <property type="project" value="InterPro"/>
</dbReference>
<dbReference type="AlphaFoldDB" id="A0A3N1LPQ5"/>
<evidence type="ECO:0000256" key="3">
    <source>
        <dbReference type="ARBA" id="ARBA00022692"/>
    </source>
</evidence>
<dbReference type="InterPro" id="IPR043428">
    <property type="entry name" value="LivM-like"/>
</dbReference>
<keyword evidence="4 6" id="KW-1133">Transmembrane helix</keyword>
<dbReference type="EMBL" id="RJKX01000014">
    <property type="protein sequence ID" value="ROP91185.1"/>
    <property type="molecule type" value="Genomic_DNA"/>
</dbReference>
<evidence type="ECO:0000256" key="5">
    <source>
        <dbReference type="ARBA" id="ARBA00023136"/>
    </source>
</evidence>
<evidence type="ECO:0000313" key="7">
    <source>
        <dbReference type="EMBL" id="ROP91185.1"/>
    </source>
</evidence>
<feature type="transmembrane region" description="Helical" evidence="6">
    <location>
        <begin position="78"/>
        <end position="95"/>
    </location>
</feature>
<dbReference type="CDD" id="cd06581">
    <property type="entry name" value="TM_PBP1_LivM_like"/>
    <property type="match status" value="1"/>
</dbReference>